<dbReference type="Proteomes" id="UP001162483">
    <property type="component" value="Unassembled WGS sequence"/>
</dbReference>
<evidence type="ECO:0000313" key="3">
    <source>
        <dbReference type="Proteomes" id="UP001162483"/>
    </source>
</evidence>
<protein>
    <submittedName>
        <fullName evidence="2">Uncharacterized protein</fullName>
    </submittedName>
</protein>
<reference evidence="2" key="1">
    <citation type="submission" date="2023-05" db="EMBL/GenBank/DDBJ databases">
        <authorList>
            <person name="Stuckert A."/>
        </authorList>
    </citation>
    <scope>NUCLEOTIDE SEQUENCE</scope>
</reference>
<keyword evidence="3" id="KW-1185">Reference proteome</keyword>
<comment type="caution">
    <text evidence="2">The sequence shown here is derived from an EMBL/GenBank/DDBJ whole genome shotgun (WGS) entry which is preliminary data.</text>
</comment>
<organism evidence="2 3">
    <name type="scientific">Staurois parvus</name>
    <dbReference type="NCBI Taxonomy" id="386267"/>
    <lineage>
        <taxon>Eukaryota</taxon>
        <taxon>Metazoa</taxon>
        <taxon>Chordata</taxon>
        <taxon>Craniata</taxon>
        <taxon>Vertebrata</taxon>
        <taxon>Euteleostomi</taxon>
        <taxon>Amphibia</taxon>
        <taxon>Batrachia</taxon>
        <taxon>Anura</taxon>
        <taxon>Neobatrachia</taxon>
        <taxon>Ranoidea</taxon>
        <taxon>Ranidae</taxon>
        <taxon>Staurois</taxon>
    </lineage>
</organism>
<feature type="region of interest" description="Disordered" evidence="1">
    <location>
        <begin position="47"/>
        <end position="77"/>
    </location>
</feature>
<proteinExistence type="predicted"/>
<evidence type="ECO:0000256" key="1">
    <source>
        <dbReference type="SAM" id="MobiDB-lite"/>
    </source>
</evidence>
<name>A0ABN9C4A8_9NEOB</name>
<gene>
    <name evidence="2" type="ORF">SPARVUS_LOCUS4243583</name>
</gene>
<evidence type="ECO:0000313" key="2">
    <source>
        <dbReference type="EMBL" id="CAI9554550.1"/>
    </source>
</evidence>
<sequence length="77" mass="7743">SILLGPAVLLTSGSPGTNPRRLPLPLVGLLGGRDLVPVCFKSIPTIRGPGESTDRDLDSTLWVGLSSGQPGAPPGGS</sequence>
<dbReference type="EMBL" id="CATNWA010007697">
    <property type="protein sequence ID" value="CAI9554550.1"/>
    <property type="molecule type" value="Genomic_DNA"/>
</dbReference>
<accession>A0ABN9C4A8</accession>
<feature type="non-terminal residue" evidence="2">
    <location>
        <position position="1"/>
    </location>
</feature>